<keyword evidence="3" id="KW-1185">Reference proteome</keyword>
<reference evidence="2" key="1">
    <citation type="submission" date="2021-01" db="EMBL/GenBank/DDBJ databases">
        <title>Metabolic potential, ecology and presence of endohyphal bacteria is reflected in genomic diversity of Mucoromycotina.</title>
        <authorList>
            <person name="Muszewska A."/>
            <person name="Okrasinska A."/>
            <person name="Steczkiewicz K."/>
            <person name="Drgas O."/>
            <person name="Orlowska M."/>
            <person name="Perlinska-Lenart U."/>
            <person name="Aleksandrzak-Piekarczyk T."/>
            <person name="Szatraj K."/>
            <person name="Zielenkiewicz U."/>
            <person name="Pilsyk S."/>
            <person name="Malc E."/>
            <person name="Mieczkowski P."/>
            <person name="Kruszewska J.S."/>
            <person name="Biernat P."/>
            <person name="Pawlowska J."/>
        </authorList>
    </citation>
    <scope>NUCLEOTIDE SEQUENCE</scope>
    <source>
        <strain evidence="2">WA0000018081</strain>
    </source>
</reference>
<evidence type="ECO:0000313" key="2">
    <source>
        <dbReference type="EMBL" id="KAG2233503.1"/>
    </source>
</evidence>
<feature type="region of interest" description="Disordered" evidence="1">
    <location>
        <begin position="65"/>
        <end position="85"/>
    </location>
</feature>
<accession>A0A8H7SSV1</accession>
<dbReference type="AlphaFoldDB" id="A0A8H7SSV1"/>
<gene>
    <name evidence="2" type="ORF">INT48_003374</name>
</gene>
<evidence type="ECO:0000256" key="1">
    <source>
        <dbReference type="SAM" id="MobiDB-lite"/>
    </source>
</evidence>
<dbReference type="Proteomes" id="UP000613177">
    <property type="component" value="Unassembled WGS sequence"/>
</dbReference>
<sequence>MTITNWINIKLIRDYYAVWAAEWSAKGTDDRNNCEFIDESDFNLNMTREKAWSRHGNFKIRRVTGATKIKAPGDRSNVPKGTTEGHFMDRMDIMNQFPEMKGYPSEQ</sequence>
<proteinExistence type="predicted"/>
<evidence type="ECO:0000313" key="3">
    <source>
        <dbReference type="Proteomes" id="UP000613177"/>
    </source>
</evidence>
<dbReference type="EMBL" id="JAEPRE010000077">
    <property type="protein sequence ID" value="KAG2233503.1"/>
    <property type="molecule type" value="Genomic_DNA"/>
</dbReference>
<organism evidence="2 3">
    <name type="scientific">Thamnidium elegans</name>
    <dbReference type="NCBI Taxonomy" id="101142"/>
    <lineage>
        <taxon>Eukaryota</taxon>
        <taxon>Fungi</taxon>
        <taxon>Fungi incertae sedis</taxon>
        <taxon>Mucoromycota</taxon>
        <taxon>Mucoromycotina</taxon>
        <taxon>Mucoromycetes</taxon>
        <taxon>Mucorales</taxon>
        <taxon>Mucorineae</taxon>
        <taxon>Mucoraceae</taxon>
        <taxon>Thamnidium</taxon>
    </lineage>
</organism>
<comment type="caution">
    <text evidence="2">The sequence shown here is derived from an EMBL/GenBank/DDBJ whole genome shotgun (WGS) entry which is preliminary data.</text>
</comment>
<name>A0A8H7SSV1_9FUNG</name>
<protein>
    <submittedName>
        <fullName evidence="2">Uncharacterized protein</fullName>
    </submittedName>
</protein>